<reference evidence="1 2" key="1">
    <citation type="submission" date="2013-11" db="EMBL/GenBank/DDBJ databases">
        <title>The Damaraland mole rat (Fukomys damarensis) genome and evolution of African mole rats.</title>
        <authorList>
            <person name="Gladyshev V.N."/>
            <person name="Fang X."/>
        </authorList>
    </citation>
    <scope>NUCLEOTIDE SEQUENCE [LARGE SCALE GENOMIC DNA]</scope>
    <source>
        <tissue evidence="1">Liver</tissue>
    </source>
</reference>
<keyword evidence="2" id="KW-1185">Reference proteome</keyword>
<dbReference type="InterPro" id="IPR027417">
    <property type="entry name" value="P-loop_NTPase"/>
</dbReference>
<accession>A0A091DZ11</accession>
<name>A0A091DZ11_FUKDA</name>
<dbReference type="AlphaFoldDB" id="A0A091DZ11"/>
<gene>
    <name evidence="1" type="ORF">H920_02290</name>
</gene>
<dbReference type="EMBL" id="KN121508">
    <property type="protein sequence ID" value="KFO36302.1"/>
    <property type="molecule type" value="Genomic_DNA"/>
</dbReference>
<evidence type="ECO:0000313" key="2">
    <source>
        <dbReference type="Proteomes" id="UP000028990"/>
    </source>
</evidence>
<evidence type="ECO:0000313" key="1">
    <source>
        <dbReference type="EMBL" id="KFO36302.1"/>
    </source>
</evidence>
<proteinExistence type="predicted"/>
<sequence>MGRGAGTGAAALRLSLTDPWVQAPALLDVAFLQAVHKKVNVIPVVGKIRDQLKEEEISIYQFPEYDSDEHEEFKRRDSEMKL</sequence>
<dbReference type="Gene3D" id="3.40.50.300">
    <property type="entry name" value="P-loop containing nucleotide triphosphate hydrolases"/>
    <property type="match status" value="1"/>
</dbReference>
<dbReference type="Proteomes" id="UP000028990">
    <property type="component" value="Unassembled WGS sequence"/>
</dbReference>
<organism evidence="1 2">
    <name type="scientific">Fukomys damarensis</name>
    <name type="common">Damaraland mole rat</name>
    <name type="synonym">Cryptomys damarensis</name>
    <dbReference type="NCBI Taxonomy" id="885580"/>
    <lineage>
        <taxon>Eukaryota</taxon>
        <taxon>Metazoa</taxon>
        <taxon>Chordata</taxon>
        <taxon>Craniata</taxon>
        <taxon>Vertebrata</taxon>
        <taxon>Euteleostomi</taxon>
        <taxon>Mammalia</taxon>
        <taxon>Eutheria</taxon>
        <taxon>Euarchontoglires</taxon>
        <taxon>Glires</taxon>
        <taxon>Rodentia</taxon>
        <taxon>Hystricomorpha</taxon>
        <taxon>Bathyergidae</taxon>
        <taxon>Fukomys</taxon>
    </lineage>
</organism>
<protein>
    <submittedName>
        <fullName evidence="1">Septin-1</fullName>
    </submittedName>
</protein>